<organism evidence="3 4">
    <name type="scientific">Negativicoccus succinicivorans</name>
    <dbReference type="NCBI Taxonomy" id="620903"/>
    <lineage>
        <taxon>Bacteria</taxon>
        <taxon>Bacillati</taxon>
        <taxon>Bacillota</taxon>
        <taxon>Negativicutes</taxon>
        <taxon>Veillonellales</taxon>
        <taxon>Veillonellaceae</taxon>
        <taxon>Negativicoccus</taxon>
    </lineage>
</organism>
<sequence>MEIGILIFCVLAVMGGLIAFLGDKIGSKVGKKRISLFGMRPKHTSILVTVLTGIMIAAMTIGVLSALSENVRTALFGMEQLQGELSRLGSEVQQKNAELERSKAQLAEQTTEYNHMTERVRETNTQLALAQEQESYMRAQLQVVEDAYRKAQADVHASAEEIAQLETMRGELTENIQKLDAEAERLRTNIVSLREGQVIFRVGQILSSAVVESHLNADQARQVLANVLNDTNRRLQKQLNTQEDTTLIRVLPATLEKASAELQNSAQKKLVRVVAAGNIIYGEPAWVDFVIHDDLLLYRQGETVYATDLSAYNGRANVEMRVLQFLQDVNQHATQKGVLPDPLTGTVGQVDGLQLFNTIQEIAAKGGDVNLRAVAKQDIYTEGPVRIDIIVTAK</sequence>
<keyword evidence="2" id="KW-0472">Membrane</keyword>
<gene>
    <name evidence="3" type="ORF">HNR45_001025</name>
</gene>
<keyword evidence="1" id="KW-0175">Coiled coil</keyword>
<evidence type="ECO:0000256" key="2">
    <source>
        <dbReference type="SAM" id="Phobius"/>
    </source>
</evidence>
<dbReference type="Proteomes" id="UP000591941">
    <property type="component" value="Unassembled WGS sequence"/>
</dbReference>
<feature type="transmembrane region" description="Helical" evidence="2">
    <location>
        <begin position="46"/>
        <end position="67"/>
    </location>
</feature>
<evidence type="ECO:0000313" key="3">
    <source>
        <dbReference type="EMBL" id="MBB6477972.1"/>
    </source>
</evidence>
<dbReference type="InterPro" id="IPR021435">
    <property type="entry name" value="DUF3084"/>
</dbReference>
<reference evidence="3 4" key="1">
    <citation type="submission" date="2020-08" db="EMBL/GenBank/DDBJ databases">
        <title>Genomic Encyclopedia of Type Strains, Phase IV (KMG-IV): sequencing the most valuable type-strain genomes for metagenomic binning, comparative biology and taxonomic classification.</title>
        <authorList>
            <person name="Goeker M."/>
        </authorList>
    </citation>
    <scope>NUCLEOTIDE SEQUENCE [LARGE SCALE GENOMIC DNA]</scope>
    <source>
        <strain evidence="3 4">DSM 21255</strain>
    </source>
</reference>
<keyword evidence="4" id="KW-1185">Reference proteome</keyword>
<dbReference type="GeneID" id="93486287"/>
<dbReference type="EMBL" id="JACHHI010000004">
    <property type="protein sequence ID" value="MBB6477972.1"/>
    <property type="molecule type" value="Genomic_DNA"/>
</dbReference>
<feature type="transmembrane region" description="Helical" evidence="2">
    <location>
        <begin position="6"/>
        <end position="25"/>
    </location>
</feature>
<evidence type="ECO:0000256" key="1">
    <source>
        <dbReference type="SAM" id="Coils"/>
    </source>
</evidence>
<dbReference type="RefSeq" id="WP_159822309.1">
    <property type="nucleotide sequence ID" value="NZ_CABWNB010000001.1"/>
</dbReference>
<keyword evidence="2" id="KW-0812">Transmembrane</keyword>
<feature type="coiled-coil region" evidence="1">
    <location>
        <begin position="78"/>
        <end position="196"/>
    </location>
</feature>
<protein>
    <submittedName>
        <fullName evidence="3">Uncharacterized protein (DUF3084 family)</fullName>
    </submittedName>
</protein>
<keyword evidence="2" id="KW-1133">Transmembrane helix</keyword>
<dbReference type="OrthoDB" id="9812848at2"/>
<dbReference type="AlphaFoldDB" id="A0A841R620"/>
<comment type="caution">
    <text evidence="3">The sequence shown here is derived from an EMBL/GenBank/DDBJ whole genome shotgun (WGS) entry which is preliminary data.</text>
</comment>
<dbReference type="Pfam" id="PF11283">
    <property type="entry name" value="DUF3084"/>
    <property type="match status" value="1"/>
</dbReference>
<name>A0A841R620_9FIRM</name>
<accession>A0A841R620</accession>
<proteinExistence type="predicted"/>
<evidence type="ECO:0000313" key="4">
    <source>
        <dbReference type="Proteomes" id="UP000591941"/>
    </source>
</evidence>